<dbReference type="EMBL" id="JABFAF010000013">
    <property type="protein sequence ID" value="MBA0874976.1"/>
    <property type="molecule type" value="Genomic_DNA"/>
</dbReference>
<protein>
    <recommendedName>
        <fullName evidence="4">O-methyltransferase C-terminal domain-containing protein</fullName>
    </recommendedName>
</protein>
<name>A0A7J9MW27_GOSSC</name>
<feature type="non-terminal residue" evidence="5">
    <location>
        <position position="126"/>
    </location>
</feature>
<dbReference type="Proteomes" id="UP000593576">
    <property type="component" value="Unassembled WGS sequence"/>
</dbReference>
<dbReference type="PROSITE" id="PS51683">
    <property type="entry name" value="SAM_OMT_II"/>
    <property type="match status" value="1"/>
</dbReference>
<dbReference type="InterPro" id="IPR016461">
    <property type="entry name" value="COMT-like"/>
</dbReference>
<keyword evidence="3" id="KW-0949">S-adenosyl-L-methionine</keyword>
<dbReference type="PANTHER" id="PTHR11746">
    <property type="entry name" value="O-METHYLTRANSFERASE"/>
    <property type="match status" value="1"/>
</dbReference>
<evidence type="ECO:0000256" key="2">
    <source>
        <dbReference type="ARBA" id="ARBA00022679"/>
    </source>
</evidence>
<feature type="domain" description="O-methyltransferase C-terminal" evidence="4">
    <location>
        <begin position="1"/>
        <end position="80"/>
    </location>
</feature>
<keyword evidence="1" id="KW-0489">Methyltransferase</keyword>
<accession>A0A7J9MW27</accession>
<dbReference type="InterPro" id="IPR029063">
    <property type="entry name" value="SAM-dependent_MTases_sf"/>
</dbReference>
<dbReference type="GO" id="GO:0008171">
    <property type="term" value="F:O-methyltransferase activity"/>
    <property type="evidence" value="ECO:0007669"/>
    <property type="project" value="InterPro"/>
</dbReference>
<sequence length="126" mass="14537">WILHDWGEKECLKLLRNCYEAISECGKVIVVESVLPELPTPNIVTATTLTFDVGILHLLPGGKERTFKEFETLFVQAGFAAFKPICRVYNYWVIELLKNKEGMKPVKKKIEQDSNKFNYKIKCVSR</sequence>
<evidence type="ECO:0000259" key="4">
    <source>
        <dbReference type="Pfam" id="PF00891"/>
    </source>
</evidence>
<proteinExistence type="predicted"/>
<evidence type="ECO:0000313" key="6">
    <source>
        <dbReference type="Proteomes" id="UP000593576"/>
    </source>
</evidence>
<keyword evidence="6" id="KW-1185">Reference proteome</keyword>
<evidence type="ECO:0000256" key="1">
    <source>
        <dbReference type="ARBA" id="ARBA00022603"/>
    </source>
</evidence>
<dbReference type="InterPro" id="IPR001077">
    <property type="entry name" value="COMT_C"/>
</dbReference>
<comment type="caution">
    <text evidence="5">The sequence shown here is derived from an EMBL/GenBank/DDBJ whole genome shotgun (WGS) entry which is preliminary data.</text>
</comment>
<dbReference type="SUPFAM" id="SSF53335">
    <property type="entry name" value="S-adenosyl-L-methionine-dependent methyltransferases"/>
    <property type="match status" value="1"/>
</dbReference>
<evidence type="ECO:0000313" key="5">
    <source>
        <dbReference type="EMBL" id="MBA0874976.1"/>
    </source>
</evidence>
<keyword evidence="2" id="KW-0808">Transferase</keyword>
<dbReference type="Pfam" id="PF00891">
    <property type="entry name" value="Methyltransf_2"/>
    <property type="match status" value="1"/>
</dbReference>
<organism evidence="5 6">
    <name type="scientific">Gossypium schwendimanii</name>
    <name type="common">Cotton</name>
    <dbReference type="NCBI Taxonomy" id="34291"/>
    <lineage>
        <taxon>Eukaryota</taxon>
        <taxon>Viridiplantae</taxon>
        <taxon>Streptophyta</taxon>
        <taxon>Embryophyta</taxon>
        <taxon>Tracheophyta</taxon>
        <taxon>Spermatophyta</taxon>
        <taxon>Magnoliopsida</taxon>
        <taxon>eudicotyledons</taxon>
        <taxon>Gunneridae</taxon>
        <taxon>Pentapetalae</taxon>
        <taxon>rosids</taxon>
        <taxon>malvids</taxon>
        <taxon>Malvales</taxon>
        <taxon>Malvaceae</taxon>
        <taxon>Malvoideae</taxon>
        <taxon>Gossypium</taxon>
    </lineage>
</organism>
<gene>
    <name evidence="5" type="ORF">Goshw_024781</name>
</gene>
<dbReference type="Gene3D" id="3.40.50.150">
    <property type="entry name" value="Vaccinia Virus protein VP39"/>
    <property type="match status" value="1"/>
</dbReference>
<reference evidence="5 6" key="1">
    <citation type="journal article" date="2019" name="Genome Biol. Evol.">
        <title>Insights into the evolution of the New World diploid cottons (Gossypium, subgenus Houzingenia) based on genome sequencing.</title>
        <authorList>
            <person name="Grover C.E."/>
            <person name="Arick M.A. 2nd"/>
            <person name="Thrash A."/>
            <person name="Conover J.L."/>
            <person name="Sanders W.S."/>
            <person name="Peterson D.G."/>
            <person name="Frelichowski J.E."/>
            <person name="Scheffler J.A."/>
            <person name="Scheffler B.E."/>
            <person name="Wendel J.F."/>
        </authorList>
    </citation>
    <scope>NUCLEOTIDE SEQUENCE [LARGE SCALE GENOMIC DNA]</scope>
    <source>
        <strain evidence="5">1</strain>
        <tissue evidence="5">Leaf</tissue>
    </source>
</reference>
<evidence type="ECO:0000256" key="3">
    <source>
        <dbReference type="ARBA" id="ARBA00022691"/>
    </source>
</evidence>
<dbReference type="OrthoDB" id="1606438at2759"/>
<dbReference type="AlphaFoldDB" id="A0A7J9MW27"/>
<feature type="non-terminal residue" evidence="5">
    <location>
        <position position="1"/>
    </location>
</feature>
<dbReference type="GO" id="GO:0032259">
    <property type="term" value="P:methylation"/>
    <property type="evidence" value="ECO:0007669"/>
    <property type="project" value="UniProtKB-KW"/>
</dbReference>